<accession>A0A420IAG3</accession>
<sequence>MVRSSSNSKGRASSVSMIPSTSGYLTPPASASPTRSSFQRSSPHSPCPPQVNCLNERSGNGKNRRRCSSLSERFPGDMSHRPLEQLRKEAKAANRAPHLKKKHIPGADTIDSLDRSAFGLLYHHGGPYDATLLARNRTRHLAPVEALKSSNNEALKATPREFIKASVERHLPLQGTAIIPPGMAGIDGQILQYEEGADLMREPDAPGGAYKRRPDMKYHPEDLKGKGEPSYSIEKALKKDQRQVTSGSLNSYEMVSMKPSSHHQRSLSGLSPWNIRIRSSWAPPPYSEYQENQRKGILSGQKVGEGLKKRFEYFAGGKKTNGSGY</sequence>
<reference evidence="2 3" key="1">
    <citation type="journal article" date="2018" name="BMC Genomics">
        <title>Comparative genome analyses reveal sequence features reflecting distinct modes of host-adaptation between dicot and monocot powdery mildew.</title>
        <authorList>
            <person name="Wu Y."/>
            <person name="Ma X."/>
            <person name="Pan Z."/>
            <person name="Kale S.D."/>
            <person name="Song Y."/>
            <person name="King H."/>
            <person name="Zhang Q."/>
            <person name="Presley C."/>
            <person name="Deng X."/>
            <person name="Wei C.I."/>
            <person name="Xiao S."/>
        </authorList>
    </citation>
    <scope>NUCLEOTIDE SEQUENCE [LARGE SCALE GENOMIC DNA]</scope>
    <source>
        <strain evidence="2">UCSC1</strain>
    </source>
</reference>
<dbReference type="Proteomes" id="UP000285405">
    <property type="component" value="Unassembled WGS sequence"/>
</dbReference>
<feature type="compositionally biased region" description="Low complexity" evidence="1">
    <location>
        <begin position="1"/>
        <end position="16"/>
    </location>
</feature>
<dbReference type="GO" id="GO:0005737">
    <property type="term" value="C:cytoplasm"/>
    <property type="evidence" value="ECO:0007669"/>
    <property type="project" value="TreeGrafter"/>
</dbReference>
<evidence type="ECO:0008006" key="4">
    <source>
        <dbReference type="Google" id="ProtNLM"/>
    </source>
</evidence>
<dbReference type="Pfam" id="PF08316">
    <property type="entry name" value="Pal1"/>
    <property type="match status" value="1"/>
</dbReference>
<feature type="compositionally biased region" description="Polar residues" evidence="1">
    <location>
        <begin position="52"/>
        <end position="61"/>
    </location>
</feature>
<protein>
    <recommendedName>
        <fullName evidence="4">Pal1 cell morphology protein</fullName>
    </recommendedName>
</protein>
<gene>
    <name evidence="2" type="ORF">GcC1_098007</name>
</gene>
<proteinExistence type="predicted"/>
<feature type="region of interest" description="Disordered" evidence="1">
    <location>
        <begin position="1"/>
        <end position="80"/>
    </location>
</feature>
<dbReference type="PANTHER" id="PTHR28307:SF1">
    <property type="entry name" value="PAL1 CELL MORPHOLOGY PROTEIN"/>
    <property type="match status" value="1"/>
</dbReference>
<dbReference type="InterPro" id="IPR013226">
    <property type="entry name" value="Pal1"/>
</dbReference>
<feature type="compositionally biased region" description="Basic and acidic residues" evidence="1">
    <location>
        <begin position="212"/>
        <end position="227"/>
    </location>
</feature>
<dbReference type="EMBL" id="MCBR01009850">
    <property type="protein sequence ID" value="RKF71540.1"/>
    <property type="molecule type" value="Genomic_DNA"/>
</dbReference>
<dbReference type="PANTHER" id="PTHR28307">
    <property type="entry name" value="PROTEIN PAL1"/>
    <property type="match status" value="1"/>
</dbReference>
<organism evidence="2 3">
    <name type="scientific">Golovinomyces cichoracearum</name>
    <dbReference type="NCBI Taxonomy" id="62708"/>
    <lineage>
        <taxon>Eukaryota</taxon>
        <taxon>Fungi</taxon>
        <taxon>Dikarya</taxon>
        <taxon>Ascomycota</taxon>
        <taxon>Pezizomycotina</taxon>
        <taxon>Leotiomycetes</taxon>
        <taxon>Erysiphales</taxon>
        <taxon>Erysiphaceae</taxon>
        <taxon>Golovinomyces</taxon>
    </lineage>
</organism>
<feature type="compositionally biased region" description="Low complexity" evidence="1">
    <location>
        <begin position="26"/>
        <end position="37"/>
    </location>
</feature>
<comment type="caution">
    <text evidence="2">The sequence shown here is derived from an EMBL/GenBank/DDBJ whole genome shotgun (WGS) entry which is preliminary data.</text>
</comment>
<dbReference type="AlphaFoldDB" id="A0A420IAG3"/>
<name>A0A420IAG3_9PEZI</name>
<evidence type="ECO:0000313" key="3">
    <source>
        <dbReference type="Proteomes" id="UP000285405"/>
    </source>
</evidence>
<evidence type="ECO:0000256" key="1">
    <source>
        <dbReference type="SAM" id="MobiDB-lite"/>
    </source>
</evidence>
<feature type="region of interest" description="Disordered" evidence="1">
    <location>
        <begin position="200"/>
        <end position="229"/>
    </location>
</feature>
<dbReference type="OrthoDB" id="5389892at2759"/>
<evidence type="ECO:0000313" key="2">
    <source>
        <dbReference type="EMBL" id="RKF71540.1"/>
    </source>
</evidence>